<dbReference type="Proteomes" id="UP000559182">
    <property type="component" value="Unassembled WGS sequence"/>
</dbReference>
<dbReference type="InterPro" id="IPR051907">
    <property type="entry name" value="DoxX-like_oxidoreductase"/>
</dbReference>
<keyword evidence="8" id="KW-1185">Reference proteome</keyword>
<dbReference type="RefSeq" id="WP_183322843.1">
    <property type="nucleotide sequence ID" value="NZ_JACHVQ010000005.1"/>
</dbReference>
<dbReference type="EMBL" id="JACHVQ010000005">
    <property type="protein sequence ID" value="MBB2894393.1"/>
    <property type="molecule type" value="Genomic_DNA"/>
</dbReference>
<evidence type="ECO:0000313" key="8">
    <source>
        <dbReference type="Proteomes" id="UP000559182"/>
    </source>
</evidence>
<keyword evidence="6" id="KW-0472">Membrane</keyword>
<proteinExistence type="inferred from homology"/>
<dbReference type="GO" id="GO:0005886">
    <property type="term" value="C:plasma membrane"/>
    <property type="evidence" value="ECO:0007669"/>
    <property type="project" value="UniProtKB-SubCell"/>
</dbReference>
<evidence type="ECO:0000256" key="5">
    <source>
        <dbReference type="ARBA" id="ARBA00022989"/>
    </source>
</evidence>
<comment type="caution">
    <text evidence="7">The sequence shown here is derived from an EMBL/GenBank/DDBJ whole genome shotgun (WGS) entry which is preliminary data.</text>
</comment>
<dbReference type="Pfam" id="PF07681">
    <property type="entry name" value="DoxX"/>
    <property type="match status" value="1"/>
</dbReference>
<dbReference type="PANTHER" id="PTHR33452:SF1">
    <property type="entry name" value="INNER MEMBRANE PROTEIN YPHA-RELATED"/>
    <property type="match status" value="1"/>
</dbReference>
<dbReference type="AlphaFoldDB" id="A0A839NDJ4"/>
<evidence type="ECO:0000256" key="4">
    <source>
        <dbReference type="ARBA" id="ARBA00022692"/>
    </source>
</evidence>
<organism evidence="7 8">
    <name type="scientific">Flexivirga oryzae</name>
    <dbReference type="NCBI Taxonomy" id="1794944"/>
    <lineage>
        <taxon>Bacteria</taxon>
        <taxon>Bacillati</taxon>
        <taxon>Actinomycetota</taxon>
        <taxon>Actinomycetes</taxon>
        <taxon>Micrococcales</taxon>
        <taxon>Dermacoccaceae</taxon>
        <taxon>Flexivirga</taxon>
    </lineage>
</organism>
<evidence type="ECO:0000313" key="7">
    <source>
        <dbReference type="EMBL" id="MBB2894393.1"/>
    </source>
</evidence>
<dbReference type="InterPro" id="IPR032808">
    <property type="entry name" value="DoxX"/>
</dbReference>
<name>A0A839NDJ4_9MICO</name>
<keyword evidence="3" id="KW-1003">Cell membrane</keyword>
<reference evidence="7 8" key="1">
    <citation type="submission" date="2020-08" db="EMBL/GenBank/DDBJ databases">
        <title>Sequencing the genomes of 1000 actinobacteria strains.</title>
        <authorList>
            <person name="Klenk H.-P."/>
        </authorList>
    </citation>
    <scope>NUCLEOTIDE SEQUENCE [LARGE SCALE GENOMIC DNA]</scope>
    <source>
        <strain evidence="7 8">DSM 105369</strain>
    </source>
</reference>
<keyword evidence="5" id="KW-1133">Transmembrane helix</keyword>
<accession>A0A839NDJ4</accession>
<comment type="subcellular location">
    <subcellularLocation>
        <location evidence="1">Cell membrane</location>
        <topology evidence="1">Multi-pass membrane protein</topology>
    </subcellularLocation>
</comment>
<evidence type="ECO:0000256" key="1">
    <source>
        <dbReference type="ARBA" id="ARBA00004651"/>
    </source>
</evidence>
<dbReference type="PANTHER" id="PTHR33452">
    <property type="entry name" value="OXIDOREDUCTASE CATD-RELATED"/>
    <property type="match status" value="1"/>
</dbReference>
<evidence type="ECO:0000256" key="6">
    <source>
        <dbReference type="ARBA" id="ARBA00023136"/>
    </source>
</evidence>
<keyword evidence="4" id="KW-0812">Transmembrane</keyword>
<comment type="similarity">
    <text evidence="2">Belongs to the DoxX family.</text>
</comment>
<gene>
    <name evidence="7" type="ORF">FHU39_004435</name>
</gene>
<evidence type="ECO:0000256" key="3">
    <source>
        <dbReference type="ARBA" id="ARBA00022475"/>
    </source>
</evidence>
<protein>
    <submittedName>
        <fullName evidence="7">Putative membrane protein YphA (DoxX/SURF4 family)</fullName>
    </submittedName>
</protein>
<sequence>MRILHVLGRAAFGAPFVILGLDAAKEPGARVKAVEALGIPQPELVVRANGAAMVAGGAALAAGVLPRAAAAGLALSLIPTTQAGHSYWRETDPVVRGQQRIHFLKNVGLVGALLAYAAKG</sequence>
<evidence type="ECO:0000256" key="2">
    <source>
        <dbReference type="ARBA" id="ARBA00006679"/>
    </source>
</evidence>